<protein>
    <submittedName>
        <fullName evidence="2">Uncharacterized protein</fullName>
    </submittedName>
</protein>
<dbReference type="RefSeq" id="WP_377945041.1">
    <property type="nucleotide sequence ID" value="NZ_JBHUCX010000085.1"/>
</dbReference>
<dbReference type="EMBL" id="JBHUCX010000085">
    <property type="protein sequence ID" value="MFD1677127.1"/>
    <property type="molecule type" value="Genomic_DNA"/>
</dbReference>
<feature type="transmembrane region" description="Helical" evidence="1">
    <location>
        <begin position="154"/>
        <end position="174"/>
    </location>
</feature>
<keyword evidence="1" id="KW-0472">Membrane</keyword>
<feature type="transmembrane region" description="Helical" evidence="1">
    <location>
        <begin position="72"/>
        <end position="90"/>
    </location>
</feature>
<feature type="transmembrane region" description="Helical" evidence="1">
    <location>
        <begin position="125"/>
        <end position="142"/>
    </location>
</feature>
<organism evidence="2 3">
    <name type="scientific">Alicyclobacillus fodiniaquatilis</name>
    <dbReference type="NCBI Taxonomy" id="1661150"/>
    <lineage>
        <taxon>Bacteria</taxon>
        <taxon>Bacillati</taxon>
        <taxon>Bacillota</taxon>
        <taxon>Bacilli</taxon>
        <taxon>Bacillales</taxon>
        <taxon>Alicyclobacillaceae</taxon>
        <taxon>Alicyclobacillus</taxon>
    </lineage>
</organism>
<keyword evidence="1" id="KW-1133">Transmembrane helix</keyword>
<feature type="transmembrane region" description="Helical" evidence="1">
    <location>
        <begin position="30"/>
        <end position="60"/>
    </location>
</feature>
<dbReference type="Proteomes" id="UP001597079">
    <property type="component" value="Unassembled WGS sequence"/>
</dbReference>
<evidence type="ECO:0000313" key="3">
    <source>
        <dbReference type="Proteomes" id="UP001597079"/>
    </source>
</evidence>
<comment type="caution">
    <text evidence="2">The sequence shown here is derived from an EMBL/GenBank/DDBJ whole genome shotgun (WGS) entry which is preliminary data.</text>
</comment>
<gene>
    <name evidence="2" type="ORF">ACFSB2_20845</name>
</gene>
<keyword evidence="3" id="KW-1185">Reference proteome</keyword>
<name>A0ABW4JL44_9BACL</name>
<sequence length="186" mass="21661">MDWHVVLSCCALLLIFPRFGLRTWCRYIYIMVLALTIVGVTLLHPQISTAWLLLGPLFVVLLRCLTLPRSYLSLRTFVHGCTIAILLHRIQHLYPFATLYGYSVDYIEAGLVTVLLFIFVPEWRLVWAVWPVTYVTWFGLNVREAPTGVLADAITWFWSMELLLHIVFFAYMYFQKKVQKDVQDGV</sequence>
<feature type="transmembrane region" description="Helical" evidence="1">
    <location>
        <begin position="96"/>
        <end position="118"/>
    </location>
</feature>
<reference evidence="3" key="1">
    <citation type="journal article" date="2019" name="Int. J. Syst. Evol. Microbiol.">
        <title>The Global Catalogue of Microorganisms (GCM) 10K type strain sequencing project: providing services to taxonomists for standard genome sequencing and annotation.</title>
        <authorList>
            <consortium name="The Broad Institute Genomics Platform"/>
            <consortium name="The Broad Institute Genome Sequencing Center for Infectious Disease"/>
            <person name="Wu L."/>
            <person name="Ma J."/>
        </authorList>
    </citation>
    <scope>NUCLEOTIDE SEQUENCE [LARGE SCALE GENOMIC DNA]</scope>
    <source>
        <strain evidence="3">CGMCC 1.12286</strain>
    </source>
</reference>
<accession>A0ABW4JL44</accession>
<evidence type="ECO:0000256" key="1">
    <source>
        <dbReference type="SAM" id="Phobius"/>
    </source>
</evidence>
<keyword evidence="1" id="KW-0812">Transmembrane</keyword>
<proteinExistence type="predicted"/>
<evidence type="ECO:0000313" key="2">
    <source>
        <dbReference type="EMBL" id="MFD1677127.1"/>
    </source>
</evidence>